<dbReference type="Proteomes" id="UP000473574">
    <property type="component" value="Unassembled WGS sequence"/>
</dbReference>
<sequence>MTSWKGCNFCVHKTKGKSTCKAFPEGIPFPIASGSLPHTSKMFNQSGDEVYKEIETEEPQ</sequence>
<protein>
    <submittedName>
        <fullName evidence="1">Uncharacterized protein</fullName>
    </submittedName>
</protein>
<name>A0A6M0S206_9CYAN</name>
<dbReference type="EMBL" id="QZCE01000001">
    <property type="protein sequence ID" value="NEZ62001.1"/>
    <property type="molecule type" value="Genomic_DNA"/>
</dbReference>
<comment type="caution">
    <text evidence="1">The sequence shown here is derived from an EMBL/GenBank/DDBJ whole genome shotgun (WGS) entry which is preliminary data.</text>
</comment>
<reference evidence="1 2" key="1">
    <citation type="journal article" date="2020" name="Microb. Ecol.">
        <title>Ecogenomics of the Marine Benthic Filamentous Cyanobacterium Adonisia.</title>
        <authorList>
            <person name="Walter J.M."/>
            <person name="Coutinho F.H."/>
            <person name="Leomil L."/>
            <person name="Hargreaves P.I."/>
            <person name="Campeao M.E."/>
            <person name="Vieira V.V."/>
            <person name="Silva B.S."/>
            <person name="Fistarol G.O."/>
            <person name="Salomon P.S."/>
            <person name="Sawabe T."/>
            <person name="Mino S."/>
            <person name="Hosokawa M."/>
            <person name="Miyashita H."/>
            <person name="Maruyama F."/>
            <person name="van Verk M.C."/>
            <person name="Dutilh B.E."/>
            <person name="Thompson C.C."/>
            <person name="Thompson F.L."/>
        </authorList>
    </citation>
    <scope>NUCLEOTIDE SEQUENCE [LARGE SCALE GENOMIC DNA]</scope>
    <source>
        <strain evidence="1 2">CCMR0082</strain>
    </source>
</reference>
<gene>
    <name evidence="1" type="ORF">D0962_04295</name>
</gene>
<evidence type="ECO:0000313" key="2">
    <source>
        <dbReference type="Proteomes" id="UP000473574"/>
    </source>
</evidence>
<organism evidence="1 2">
    <name type="scientific">Adonisia turfae CCMR0082</name>
    <dbReference type="NCBI Taxonomy" id="2304604"/>
    <lineage>
        <taxon>Bacteria</taxon>
        <taxon>Bacillati</taxon>
        <taxon>Cyanobacteriota</taxon>
        <taxon>Adonisia</taxon>
        <taxon>Adonisia turfae</taxon>
    </lineage>
</organism>
<accession>A0A6M0S206</accession>
<dbReference type="AlphaFoldDB" id="A0A6M0S206"/>
<evidence type="ECO:0000313" key="1">
    <source>
        <dbReference type="EMBL" id="NEZ62001.1"/>
    </source>
</evidence>
<proteinExistence type="predicted"/>